<protein>
    <submittedName>
        <fullName evidence="2">Uncharacterized protein</fullName>
    </submittedName>
</protein>
<accession>A0A812ZMF6</accession>
<dbReference type="Proteomes" id="UP000601435">
    <property type="component" value="Unassembled WGS sequence"/>
</dbReference>
<evidence type="ECO:0000256" key="1">
    <source>
        <dbReference type="SAM" id="MobiDB-lite"/>
    </source>
</evidence>
<gene>
    <name evidence="2" type="ORF">SNEC2469_LOCUS24855</name>
</gene>
<feature type="region of interest" description="Disordered" evidence="1">
    <location>
        <begin position="144"/>
        <end position="170"/>
    </location>
</feature>
<feature type="region of interest" description="Disordered" evidence="1">
    <location>
        <begin position="102"/>
        <end position="128"/>
    </location>
</feature>
<organism evidence="2 3">
    <name type="scientific">Symbiodinium necroappetens</name>
    <dbReference type="NCBI Taxonomy" id="1628268"/>
    <lineage>
        <taxon>Eukaryota</taxon>
        <taxon>Sar</taxon>
        <taxon>Alveolata</taxon>
        <taxon>Dinophyceae</taxon>
        <taxon>Suessiales</taxon>
        <taxon>Symbiodiniaceae</taxon>
        <taxon>Symbiodinium</taxon>
    </lineage>
</organism>
<evidence type="ECO:0000313" key="2">
    <source>
        <dbReference type="EMBL" id="CAE7831163.1"/>
    </source>
</evidence>
<dbReference type="AlphaFoldDB" id="A0A812ZMF6"/>
<evidence type="ECO:0000313" key="3">
    <source>
        <dbReference type="Proteomes" id="UP000601435"/>
    </source>
</evidence>
<reference evidence="2" key="1">
    <citation type="submission" date="2021-02" db="EMBL/GenBank/DDBJ databases">
        <authorList>
            <person name="Dougan E. K."/>
            <person name="Rhodes N."/>
            <person name="Thang M."/>
            <person name="Chan C."/>
        </authorList>
    </citation>
    <scope>NUCLEOTIDE SEQUENCE</scope>
</reference>
<name>A0A812ZMF6_9DINO</name>
<comment type="caution">
    <text evidence="2">The sequence shown here is derived from an EMBL/GenBank/DDBJ whole genome shotgun (WGS) entry which is preliminary data.</text>
</comment>
<dbReference type="EMBL" id="CAJNJA010048428">
    <property type="protein sequence ID" value="CAE7831163.1"/>
    <property type="molecule type" value="Genomic_DNA"/>
</dbReference>
<proteinExistence type="predicted"/>
<feature type="non-terminal residue" evidence="2">
    <location>
        <position position="355"/>
    </location>
</feature>
<keyword evidence="3" id="KW-1185">Reference proteome</keyword>
<sequence>MNSRYLAPATIADGPSAVGHYSQATNWTDNESQLMVLVLSNRFTRELNIDGMDIMDVRLSQEAIMAGTLMRALRGVVQQKGPTSANQSMLDQIRELQRENARLKSGNRSAKACPPSYRRPKAKPIAELSTAPVRSLEDCWVPRNDSGVTHDDPDELATLPGSPDITGFSEEAQDDDAQDYADPLETVDSFRPQTENPILDECKLDNFKATTINSWIASKVGKEHMNRVRNAADELSAALSRISPGSRPALDAIAVSWGLPVSAAAKVGEKSLSLLIAACYVIGECGVCHMWDQALRLNFTLGQPQTRSTEENCLVGESDFYCGIGVVLRQVSDTVDRLAAEYPLAVRASGHVFAA</sequence>